<dbReference type="NCBIfam" id="TIGR00756">
    <property type="entry name" value="PPR"/>
    <property type="match status" value="1"/>
</dbReference>
<dbReference type="Proteomes" id="UP000242715">
    <property type="component" value="Unassembled WGS sequence"/>
</dbReference>
<dbReference type="InterPro" id="IPR044190">
    <property type="entry name" value="THA8-like"/>
</dbReference>
<dbReference type="GO" id="GO:0003723">
    <property type="term" value="F:RNA binding"/>
    <property type="evidence" value="ECO:0007669"/>
    <property type="project" value="InterPro"/>
</dbReference>
<dbReference type="GO" id="GO:0000373">
    <property type="term" value="P:Group II intron splicing"/>
    <property type="evidence" value="ECO:0007669"/>
    <property type="project" value="InterPro"/>
</dbReference>
<dbReference type="Pfam" id="PF13041">
    <property type="entry name" value="PPR_2"/>
    <property type="match status" value="1"/>
</dbReference>
<dbReference type="GO" id="GO:0009658">
    <property type="term" value="P:chloroplast organization"/>
    <property type="evidence" value="ECO:0007669"/>
    <property type="project" value="InterPro"/>
</dbReference>
<evidence type="ECO:0000256" key="1">
    <source>
        <dbReference type="ARBA" id="ARBA00022737"/>
    </source>
</evidence>
<dbReference type="OrthoDB" id="1900964at2759"/>
<dbReference type="PANTHER" id="PTHR47594:SF5">
    <property type="entry name" value="PENTACOTRIPEPTIDE-REPEAT REGION OF PRORP DOMAIN-CONTAINING PROTEIN"/>
    <property type="match status" value="1"/>
</dbReference>
<evidence type="ECO:0000256" key="2">
    <source>
        <dbReference type="PROSITE-ProRule" id="PRU00708"/>
    </source>
</evidence>
<accession>A0A2Z6LT35</accession>
<dbReference type="Gene3D" id="1.25.40.10">
    <property type="entry name" value="Tetratricopeptide repeat domain"/>
    <property type="match status" value="1"/>
</dbReference>
<dbReference type="PANTHER" id="PTHR47594">
    <property type="entry name" value="PPR CONTAINING PLANT-LIKE PROTEIN"/>
    <property type="match status" value="1"/>
</dbReference>
<proteinExistence type="predicted"/>
<gene>
    <name evidence="3" type="ORF">TSUD_111160</name>
</gene>
<reference evidence="4" key="1">
    <citation type="journal article" date="2017" name="Front. Plant Sci.">
        <title>Climate Clever Clovers: New Paradigm to Reduce the Environmental Footprint of Ruminants by Breeding Low Methanogenic Forages Utilizing Haplotype Variation.</title>
        <authorList>
            <person name="Kaur P."/>
            <person name="Appels R."/>
            <person name="Bayer P.E."/>
            <person name="Keeble-Gagnere G."/>
            <person name="Wang J."/>
            <person name="Hirakawa H."/>
            <person name="Shirasawa K."/>
            <person name="Vercoe P."/>
            <person name="Stefanova K."/>
            <person name="Durmic Z."/>
            <person name="Nichols P."/>
            <person name="Revell C."/>
            <person name="Isobe S.N."/>
            <person name="Edwards D."/>
            <person name="Erskine W."/>
        </authorList>
    </citation>
    <scope>NUCLEOTIDE SEQUENCE [LARGE SCALE GENOMIC DNA]</scope>
    <source>
        <strain evidence="4">cv. Daliak</strain>
    </source>
</reference>
<evidence type="ECO:0008006" key="5">
    <source>
        <dbReference type="Google" id="ProtNLM"/>
    </source>
</evidence>
<sequence length="142" mass="16615">MAEEMFNRVVEKGLKPDTRLFNEMIGAYFQVGNTEKAMDVYRSMKDSGCFPDELTFTILIRNLLKNEEHELVETLKKESFDYVNAPDKFVQKVQQKHLYFGITPYMLHGKAKKEAYQAGYIIPAVDEVLLYWFYCRDATFGD</sequence>
<organism evidence="3 4">
    <name type="scientific">Trifolium subterraneum</name>
    <name type="common">Subterranean clover</name>
    <dbReference type="NCBI Taxonomy" id="3900"/>
    <lineage>
        <taxon>Eukaryota</taxon>
        <taxon>Viridiplantae</taxon>
        <taxon>Streptophyta</taxon>
        <taxon>Embryophyta</taxon>
        <taxon>Tracheophyta</taxon>
        <taxon>Spermatophyta</taxon>
        <taxon>Magnoliopsida</taxon>
        <taxon>eudicotyledons</taxon>
        <taxon>Gunneridae</taxon>
        <taxon>Pentapetalae</taxon>
        <taxon>rosids</taxon>
        <taxon>fabids</taxon>
        <taxon>Fabales</taxon>
        <taxon>Fabaceae</taxon>
        <taxon>Papilionoideae</taxon>
        <taxon>50 kb inversion clade</taxon>
        <taxon>NPAAA clade</taxon>
        <taxon>Hologalegina</taxon>
        <taxon>IRL clade</taxon>
        <taxon>Trifolieae</taxon>
        <taxon>Trifolium</taxon>
    </lineage>
</organism>
<feature type="repeat" description="PPR" evidence="2">
    <location>
        <begin position="17"/>
        <end position="51"/>
    </location>
</feature>
<dbReference type="InterPro" id="IPR002885">
    <property type="entry name" value="PPR_rpt"/>
</dbReference>
<keyword evidence="4" id="KW-1185">Reference proteome</keyword>
<dbReference type="EMBL" id="DF973240">
    <property type="protein sequence ID" value="GAU21976.1"/>
    <property type="molecule type" value="Genomic_DNA"/>
</dbReference>
<dbReference type="AlphaFoldDB" id="A0A2Z6LT35"/>
<protein>
    <recommendedName>
        <fullName evidence="5">Pentacotripeptide-repeat region of PRORP domain-containing protein</fullName>
    </recommendedName>
</protein>
<name>A0A2Z6LT35_TRISU</name>
<keyword evidence="1" id="KW-0677">Repeat</keyword>
<dbReference type="PROSITE" id="PS51375">
    <property type="entry name" value="PPR"/>
    <property type="match status" value="1"/>
</dbReference>
<evidence type="ECO:0000313" key="3">
    <source>
        <dbReference type="EMBL" id="GAU21976.1"/>
    </source>
</evidence>
<dbReference type="InterPro" id="IPR011990">
    <property type="entry name" value="TPR-like_helical_dom_sf"/>
</dbReference>
<evidence type="ECO:0000313" key="4">
    <source>
        <dbReference type="Proteomes" id="UP000242715"/>
    </source>
</evidence>